<keyword evidence="1" id="KW-0472">Membrane</keyword>
<evidence type="ECO:0000313" key="3">
    <source>
        <dbReference type="Proteomes" id="UP000031668"/>
    </source>
</evidence>
<name>A0A0C2IVK4_THEKT</name>
<feature type="transmembrane region" description="Helical" evidence="1">
    <location>
        <begin position="48"/>
        <end position="67"/>
    </location>
</feature>
<proteinExistence type="predicted"/>
<keyword evidence="1" id="KW-0812">Transmembrane</keyword>
<evidence type="ECO:0000313" key="2">
    <source>
        <dbReference type="EMBL" id="KII60882.1"/>
    </source>
</evidence>
<protein>
    <submittedName>
        <fullName evidence="2">Uncharacterized protein</fullName>
    </submittedName>
</protein>
<keyword evidence="3" id="KW-1185">Reference proteome</keyword>
<gene>
    <name evidence="2" type="ORF">RF11_04423</name>
</gene>
<reference evidence="2 3" key="1">
    <citation type="journal article" date="2014" name="Genome Biol. Evol.">
        <title>The genome of the myxosporean Thelohanellus kitauei shows adaptations to nutrient acquisition within its fish host.</title>
        <authorList>
            <person name="Yang Y."/>
            <person name="Xiong J."/>
            <person name="Zhou Z."/>
            <person name="Huo F."/>
            <person name="Miao W."/>
            <person name="Ran C."/>
            <person name="Liu Y."/>
            <person name="Zhang J."/>
            <person name="Feng J."/>
            <person name="Wang M."/>
            <person name="Wang M."/>
            <person name="Wang L."/>
            <person name="Yao B."/>
        </authorList>
    </citation>
    <scope>NUCLEOTIDE SEQUENCE [LARGE SCALE GENOMIC DNA]</scope>
    <source>
        <strain evidence="2">Wuqing</strain>
    </source>
</reference>
<organism evidence="2 3">
    <name type="scientific">Thelohanellus kitauei</name>
    <name type="common">Myxosporean</name>
    <dbReference type="NCBI Taxonomy" id="669202"/>
    <lineage>
        <taxon>Eukaryota</taxon>
        <taxon>Metazoa</taxon>
        <taxon>Cnidaria</taxon>
        <taxon>Myxozoa</taxon>
        <taxon>Myxosporea</taxon>
        <taxon>Bivalvulida</taxon>
        <taxon>Platysporina</taxon>
        <taxon>Myxobolidae</taxon>
        <taxon>Thelohanellus</taxon>
    </lineage>
</organism>
<dbReference type="Proteomes" id="UP000031668">
    <property type="component" value="Unassembled WGS sequence"/>
</dbReference>
<keyword evidence="1" id="KW-1133">Transmembrane helix</keyword>
<evidence type="ECO:0000256" key="1">
    <source>
        <dbReference type="SAM" id="Phobius"/>
    </source>
</evidence>
<sequence length="315" mass="36429">MEEETKNAEMGHRWVFPVCRTIEHVSRTDQDGSRIYCYKRHSRRAETIYATISSSLVSFISPFLAYLNGYNNLLKTYLPESKQLYVGKPKEEGDLKLCLIKLKNRAESENTYSSHTHHLKSLDDNVNCGKFLDTMEPEETHDCSESALKIKAKIVYLVAATDIDLGKTAFLKVSRMLQPWADWTLFEGLRKWHKILLLHIMQPKIFRSRAVSFALKQKVEEEWSALMNKRIIVPVNLLKEKFSFESQIDVVPKEFIDIKGHHLECHVPSRDSNTRCANGYMGQCELVEQRRTSNEHPNRIDESGTTWSLYASIEG</sequence>
<dbReference type="EMBL" id="JWZT01005403">
    <property type="protein sequence ID" value="KII60882.1"/>
    <property type="molecule type" value="Genomic_DNA"/>
</dbReference>
<accession>A0A0C2IVK4</accession>
<comment type="caution">
    <text evidence="2">The sequence shown here is derived from an EMBL/GenBank/DDBJ whole genome shotgun (WGS) entry which is preliminary data.</text>
</comment>
<dbReference type="AlphaFoldDB" id="A0A0C2IVK4"/>